<organism evidence="1">
    <name type="scientific">Pricia antarctica</name>
    <dbReference type="NCBI Taxonomy" id="641691"/>
    <lineage>
        <taxon>Bacteria</taxon>
        <taxon>Pseudomonadati</taxon>
        <taxon>Bacteroidota</taxon>
        <taxon>Flavobacteriia</taxon>
        <taxon>Flavobacteriales</taxon>
        <taxon>Flavobacteriaceae</taxon>
        <taxon>Pricia</taxon>
    </lineage>
</organism>
<gene>
    <name evidence="1" type="ORF">ENH87_21250</name>
</gene>
<dbReference type="EMBL" id="DRGL01000079">
    <property type="protein sequence ID" value="HEA23419.1"/>
    <property type="molecule type" value="Genomic_DNA"/>
</dbReference>
<name>A0A831VXB0_9FLAO</name>
<reference evidence="1" key="1">
    <citation type="journal article" date="2020" name="mSystems">
        <title>Genome- and Community-Level Interaction Insights into Carbon Utilization and Element Cycling Functions of Hydrothermarchaeota in Hydrothermal Sediment.</title>
        <authorList>
            <person name="Zhou Z."/>
            <person name="Liu Y."/>
            <person name="Xu W."/>
            <person name="Pan J."/>
            <person name="Luo Z.H."/>
            <person name="Li M."/>
        </authorList>
    </citation>
    <scope>NUCLEOTIDE SEQUENCE [LARGE SCALE GENOMIC DNA]</scope>
    <source>
        <strain evidence="1">HyVt-345</strain>
    </source>
</reference>
<protein>
    <submittedName>
        <fullName evidence="1">Uncharacterized protein</fullName>
    </submittedName>
</protein>
<proteinExistence type="predicted"/>
<accession>A0A831VXB0</accession>
<dbReference type="AlphaFoldDB" id="A0A831VXB0"/>
<comment type="caution">
    <text evidence="1">The sequence shown here is derived from an EMBL/GenBank/DDBJ whole genome shotgun (WGS) entry which is preliminary data.</text>
</comment>
<evidence type="ECO:0000313" key="1">
    <source>
        <dbReference type="EMBL" id="HEA23419.1"/>
    </source>
</evidence>
<sequence>MKHSNTKNAQCNAASKKIILVTLVAFSFFNCKNKKESTDETMKQEPVEEEMTMAPTLEKGCYRYDGNGSTVNLEITNSDNPVEANLTYALAEKDKNTGTYKGEFNDGKLIGTYTFQSEGVESKRQVAFMLSDDQLIEGYGELNEDGSLFKDVNTVNYSSTMPLSKTDCAQ</sequence>
<dbReference type="Proteomes" id="UP000886191">
    <property type="component" value="Unassembled WGS sequence"/>
</dbReference>